<name>A0A7Z0BU78_9SPHN</name>
<accession>A0A7Z0BU78</accession>
<dbReference type="EMBL" id="JACBZF010000003">
    <property type="protein sequence ID" value="NYH95944.1"/>
    <property type="molecule type" value="Genomic_DNA"/>
</dbReference>
<organism evidence="1 2">
    <name type="scientific">Novosphingobium marinum</name>
    <dbReference type="NCBI Taxonomy" id="1514948"/>
    <lineage>
        <taxon>Bacteria</taxon>
        <taxon>Pseudomonadati</taxon>
        <taxon>Pseudomonadota</taxon>
        <taxon>Alphaproteobacteria</taxon>
        <taxon>Sphingomonadales</taxon>
        <taxon>Sphingomonadaceae</taxon>
        <taxon>Novosphingobium</taxon>
    </lineage>
</organism>
<reference evidence="1 2" key="1">
    <citation type="submission" date="2020-07" db="EMBL/GenBank/DDBJ databases">
        <title>Genomic Encyclopedia of Type Strains, Phase IV (KMG-IV): sequencing the most valuable type-strain genomes for metagenomic binning, comparative biology and taxonomic classification.</title>
        <authorList>
            <person name="Goeker M."/>
        </authorList>
    </citation>
    <scope>NUCLEOTIDE SEQUENCE [LARGE SCALE GENOMIC DNA]</scope>
    <source>
        <strain evidence="1 2">DSM 29043</strain>
    </source>
</reference>
<dbReference type="RefSeq" id="WP_179407761.1">
    <property type="nucleotide sequence ID" value="NZ_BMGF01000003.1"/>
</dbReference>
<gene>
    <name evidence="1" type="ORF">FHS75_002273</name>
</gene>
<sequence length="67" mass="7130">MVFSSHRDAAIALLNDPEAKLSRKGGSFLGQCVVDDTPLSEAQTDWLATLLDRAGLPTLDLDGGEDD</sequence>
<proteinExistence type="predicted"/>
<comment type="caution">
    <text evidence="1">The sequence shown here is derived from an EMBL/GenBank/DDBJ whole genome shotgun (WGS) entry which is preliminary data.</text>
</comment>
<dbReference type="Proteomes" id="UP000522081">
    <property type="component" value="Unassembled WGS sequence"/>
</dbReference>
<evidence type="ECO:0000313" key="1">
    <source>
        <dbReference type="EMBL" id="NYH95944.1"/>
    </source>
</evidence>
<protein>
    <submittedName>
        <fullName evidence="1">Uncharacterized protein</fullName>
    </submittedName>
</protein>
<dbReference type="AlphaFoldDB" id="A0A7Z0BU78"/>
<evidence type="ECO:0000313" key="2">
    <source>
        <dbReference type="Proteomes" id="UP000522081"/>
    </source>
</evidence>
<keyword evidence="2" id="KW-1185">Reference proteome</keyword>